<evidence type="ECO:0000256" key="4">
    <source>
        <dbReference type="ARBA" id="ARBA00022475"/>
    </source>
</evidence>
<evidence type="ECO:0000256" key="8">
    <source>
        <dbReference type="SAM" id="Phobius"/>
    </source>
</evidence>
<dbReference type="AlphaFoldDB" id="A0A7W7HQ24"/>
<dbReference type="InterPro" id="IPR037294">
    <property type="entry name" value="ABC_BtuC-like"/>
</dbReference>
<dbReference type="InterPro" id="IPR000522">
    <property type="entry name" value="ABC_transptr_permease_BtuC"/>
</dbReference>
<comment type="subcellular location">
    <subcellularLocation>
        <location evidence="1">Cell membrane</location>
        <topology evidence="1">Multi-pass membrane protein</topology>
    </subcellularLocation>
</comment>
<evidence type="ECO:0000256" key="1">
    <source>
        <dbReference type="ARBA" id="ARBA00004651"/>
    </source>
</evidence>
<evidence type="ECO:0000256" key="6">
    <source>
        <dbReference type="ARBA" id="ARBA00022989"/>
    </source>
</evidence>
<keyword evidence="4" id="KW-1003">Cell membrane</keyword>
<evidence type="ECO:0000256" key="2">
    <source>
        <dbReference type="ARBA" id="ARBA00007935"/>
    </source>
</evidence>
<keyword evidence="7 8" id="KW-0472">Membrane</keyword>
<dbReference type="EMBL" id="JACHNC010000001">
    <property type="protein sequence ID" value="MBB4754572.1"/>
    <property type="molecule type" value="Genomic_DNA"/>
</dbReference>
<accession>A0A7W7HQ24</accession>
<feature type="transmembrane region" description="Helical" evidence="8">
    <location>
        <begin position="312"/>
        <end position="331"/>
    </location>
</feature>
<dbReference type="Proteomes" id="UP000590511">
    <property type="component" value="Unassembled WGS sequence"/>
</dbReference>
<evidence type="ECO:0000256" key="7">
    <source>
        <dbReference type="ARBA" id="ARBA00023136"/>
    </source>
</evidence>
<dbReference type="RefSeq" id="WP_188126101.1">
    <property type="nucleotide sequence ID" value="NZ_BOMP01000095.1"/>
</dbReference>
<dbReference type="GO" id="GO:0022857">
    <property type="term" value="F:transmembrane transporter activity"/>
    <property type="evidence" value="ECO:0007669"/>
    <property type="project" value="InterPro"/>
</dbReference>
<gene>
    <name evidence="9" type="ORF">BJ964_008733</name>
</gene>
<dbReference type="Pfam" id="PF01032">
    <property type="entry name" value="FecCD"/>
    <property type="match status" value="1"/>
</dbReference>
<feature type="transmembrane region" description="Helical" evidence="8">
    <location>
        <begin position="72"/>
        <end position="90"/>
    </location>
</feature>
<feature type="transmembrane region" description="Helical" evidence="8">
    <location>
        <begin position="245"/>
        <end position="274"/>
    </location>
</feature>
<evidence type="ECO:0000313" key="10">
    <source>
        <dbReference type="Proteomes" id="UP000590511"/>
    </source>
</evidence>
<dbReference type="SUPFAM" id="SSF81345">
    <property type="entry name" value="ABC transporter involved in vitamin B12 uptake, BtuC"/>
    <property type="match status" value="1"/>
</dbReference>
<dbReference type="PANTHER" id="PTHR30472:SF24">
    <property type="entry name" value="FERRIC ENTEROBACTIN TRANSPORT SYSTEM PERMEASE PROTEIN FEPG"/>
    <property type="match status" value="1"/>
</dbReference>
<feature type="transmembrane region" description="Helical" evidence="8">
    <location>
        <begin position="151"/>
        <end position="173"/>
    </location>
</feature>
<dbReference type="Gene3D" id="1.10.3470.10">
    <property type="entry name" value="ABC transporter involved in vitamin B12 uptake, BtuC"/>
    <property type="match status" value="1"/>
</dbReference>
<protein>
    <submittedName>
        <fullName evidence="9">Iron complex transport system permease protein</fullName>
    </submittedName>
</protein>
<reference evidence="9 10" key="1">
    <citation type="submission" date="2020-08" db="EMBL/GenBank/DDBJ databases">
        <title>Sequencing the genomes of 1000 actinobacteria strains.</title>
        <authorList>
            <person name="Klenk H.-P."/>
        </authorList>
    </citation>
    <scope>NUCLEOTIDE SEQUENCE [LARGE SCALE GENOMIC DNA]</scope>
    <source>
        <strain evidence="9 10">DSM 43150</strain>
    </source>
</reference>
<feature type="transmembrane region" description="Helical" evidence="8">
    <location>
        <begin position="286"/>
        <end position="306"/>
    </location>
</feature>
<evidence type="ECO:0000256" key="5">
    <source>
        <dbReference type="ARBA" id="ARBA00022692"/>
    </source>
</evidence>
<feature type="transmembrane region" description="Helical" evidence="8">
    <location>
        <begin position="17"/>
        <end position="37"/>
    </location>
</feature>
<keyword evidence="6 8" id="KW-1133">Transmembrane helix</keyword>
<keyword evidence="3" id="KW-0813">Transport</keyword>
<comment type="caution">
    <text evidence="9">The sequence shown here is derived from an EMBL/GenBank/DDBJ whole genome shotgun (WGS) entry which is preliminary data.</text>
</comment>
<keyword evidence="5 8" id="KW-0812">Transmembrane</keyword>
<dbReference type="GO" id="GO:0033214">
    <property type="term" value="P:siderophore-iron import into cell"/>
    <property type="evidence" value="ECO:0007669"/>
    <property type="project" value="TreeGrafter"/>
</dbReference>
<feature type="transmembrane region" description="Helical" evidence="8">
    <location>
        <begin position="201"/>
        <end position="225"/>
    </location>
</feature>
<proteinExistence type="inferred from homology"/>
<sequence>MTLVEVRRNPGRVRPRAVVVGVTAVVATVVVSVFSLGTGDFPIAPADVVTTLFGAGNPAHEFIINELRLPRLIVAILVGAALAAGGAVFQSLVRNPLGSPDMLGVTNGASTAALVVVILGGSDLQLSIAAIAGGMAATLLIQLIAGRALHGFRFILVGVGMAAILTGISGYLLTRGQQMENARALLWLTGSLDGRSWTQAVPLLVVLGAVLPFLVLACGPGLRILEMGDDAASALGVPVSLLRNGALLAAALLVSFGAAAAGPVAFVALIAPHLAKRLTRAPGPNLLPSIAVGALLLSGADFIAQHALDDRVLPVGVITGLVGGAYLVWLLTTERRAGRI</sequence>
<dbReference type="CDD" id="cd06550">
    <property type="entry name" value="TM_ABC_iron-siderophores_like"/>
    <property type="match status" value="1"/>
</dbReference>
<organism evidence="9 10">
    <name type="scientific">Actinoplanes lobatus</name>
    <dbReference type="NCBI Taxonomy" id="113568"/>
    <lineage>
        <taxon>Bacteria</taxon>
        <taxon>Bacillati</taxon>
        <taxon>Actinomycetota</taxon>
        <taxon>Actinomycetes</taxon>
        <taxon>Micromonosporales</taxon>
        <taxon>Micromonosporaceae</taxon>
        <taxon>Actinoplanes</taxon>
    </lineage>
</organism>
<comment type="similarity">
    <text evidence="2">Belongs to the binding-protein-dependent transport system permease family. FecCD subfamily.</text>
</comment>
<evidence type="ECO:0000256" key="3">
    <source>
        <dbReference type="ARBA" id="ARBA00022448"/>
    </source>
</evidence>
<evidence type="ECO:0000313" key="9">
    <source>
        <dbReference type="EMBL" id="MBB4754572.1"/>
    </source>
</evidence>
<dbReference type="GO" id="GO:0005886">
    <property type="term" value="C:plasma membrane"/>
    <property type="evidence" value="ECO:0007669"/>
    <property type="project" value="UniProtKB-SubCell"/>
</dbReference>
<dbReference type="PANTHER" id="PTHR30472">
    <property type="entry name" value="FERRIC ENTEROBACTIN TRANSPORT SYSTEM PERMEASE PROTEIN"/>
    <property type="match status" value="1"/>
</dbReference>
<name>A0A7W7HQ24_9ACTN</name>